<dbReference type="PANTHER" id="PTHR30055">
    <property type="entry name" value="HTH-TYPE TRANSCRIPTIONAL REGULATOR RUTR"/>
    <property type="match status" value="1"/>
</dbReference>
<dbReference type="InterPro" id="IPR036271">
    <property type="entry name" value="Tet_transcr_reg_TetR-rel_C_sf"/>
</dbReference>
<accession>A0A2M8MCU6</accession>
<name>A0A2M8MCU6_9ACTN</name>
<dbReference type="InterPro" id="IPR050109">
    <property type="entry name" value="HTH-type_TetR-like_transc_reg"/>
</dbReference>
<proteinExistence type="predicted"/>
<dbReference type="GO" id="GO:0000976">
    <property type="term" value="F:transcription cis-regulatory region binding"/>
    <property type="evidence" value="ECO:0007669"/>
    <property type="project" value="TreeGrafter"/>
</dbReference>
<dbReference type="AlphaFoldDB" id="A0A2M8MCU6"/>
<evidence type="ECO:0000256" key="4">
    <source>
        <dbReference type="PROSITE-ProRule" id="PRU00335"/>
    </source>
</evidence>
<keyword evidence="1" id="KW-0805">Transcription regulation</keyword>
<keyword evidence="3" id="KW-0804">Transcription</keyword>
<evidence type="ECO:0000256" key="5">
    <source>
        <dbReference type="SAM" id="MobiDB-lite"/>
    </source>
</evidence>
<evidence type="ECO:0000259" key="6">
    <source>
        <dbReference type="PROSITE" id="PS50977"/>
    </source>
</evidence>
<dbReference type="InterPro" id="IPR001647">
    <property type="entry name" value="HTH_TetR"/>
</dbReference>
<evidence type="ECO:0000256" key="1">
    <source>
        <dbReference type="ARBA" id="ARBA00023015"/>
    </source>
</evidence>
<dbReference type="Gene3D" id="1.10.357.10">
    <property type="entry name" value="Tetracycline Repressor, domain 2"/>
    <property type="match status" value="1"/>
</dbReference>
<reference evidence="7 8" key="1">
    <citation type="submission" date="2017-11" db="EMBL/GenBank/DDBJ databases">
        <title>Streptomyces carmine sp. nov., a novel actinomycete isolated from Sophora alopecuroides in Xinjiang, China.</title>
        <authorList>
            <person name="Wang Y."/>
            <person name="Luo X."/>
            <person name="Wan C."/>
            <person name="Zhang L."/>
        </authorList>
    </citation>
    <scope>NUCLEOTIDE SEQUENCE [LARGE SCALE GENOMIC DNA]</scope>
    <source>
        <strain evidence="7 8">TRM SA0054</strain>
    </source>
</reference>
<sequence length="211" mass="22680">MATSRNTDTDTGTGAPGARRRGPELERAILDAALEQLGSVGWTSLTMEGVATRARTGKAAVYRRWSSKGDLVADALRATLPDPEGPPDCGSLREDLIELGVRLLRAMYSPGGCALRALIDECDRSEAERFIGIILGRAVEPGKRMIGEVVRRGIVRGEVRPDAEEGECLVADVMPALMLYRHKVTGAPVAESDITEIVDRVMMPLLGPRTG</sequence>
<keyword evidence="2 4" id="KW-0238">DNA-binding</keyword>
<dbReference type="EMBL" id="PGGW01000005">
    <property type="protein sequence ID" value="PJF02039.1"/>
    <property type="molecule type" value="Genomic_DNA"/>
</dbReference>
<dbReference type="Pfam" id="PF00440">
    <property type="entry name" value="TetR_N"/>
    <property type="match status" value="1"/>
</dbReference>
<dbReference type="Gene3D" id="1.10.10.60">
    <property type="entry name" value="Homeodomain-like"/>
    <property type="match status" value="1"/>
</dbReference>
<evidence type="ECO:0000256" key="2">
    <source>
        <dbReference type="ARBA" id="ARBA00023125"/>
    </source>
</evidence>
<dbReference type="RefSeq" id="WP_100200040.1">
    <property type="nucleotide sequence ID" value="NZ_PGGW01000005.1"/>
</dbReference>
<dbReference type="GO" id="GO:0003700">
    <property type="term" value="F:DNA-binding transcription factor activity"/>
    <property type="evidence" value="ECO:0007669"/>
    <property type="project" value="TreeGrafter"/>
</dbReference>
<evidence type="ECO:0000313" key="7">
    <source>
        <dbReference type="EMBL" id="PJF02039.1"/>
    </source>
</evidence>
<protein>
    <submittedName>
        <fullName evidence="7">TetR family transcriptional regulator</fullName>
    </submittedName>
</protein>
<feature type="DNA-binding region" description="H-T-H motif" evidence="4">
    <location>
        <begin position="46"/>
        <end position="65"/>
    </location>
</feature>
<dbReference type="PROSITE" id="PS50977">
    <property type="entry name" value="HTH_TETR_2"/>
    <property type="match status" value="1"/>
</dbReference>
<evidence type="ECO:0000256" key="3">
    <source>
        <dbReference type="ARBA" id="ARBA00023163"/>
    </source>
</evidence>
<comment type="caution">
    <text evidence="7">The sequence shown here is derived from an EMBL/GenBank/DDBJ whole genome shotgun (WGS) entry which is preliminary data.</text>
</comment>
<dbReference type="InterPro" id="IPR009057">
    <property type="entry name" value="Homeodomain-like_sf"/>
</dbReference>
<keyword evidence="8" id="KW-1185">Reference proteome</keyword>
<evidence type="ECO:0000313" key="8">
    <source>
        <dbReference type="Proteomes" id="UP000230407"/>
    </source>
</evidence>
<dbReference type="SUPFAM" id="SSF46689">
    <property type="entry name" value="Homeodomain-like"/>
    <property type="match status" value="1"/>
</dbReference>
<dbReference type="PANTHER" id="PTHR30055:SF225">
    <property type="entry name" value="TRANSCRIPTIONAL REGULATORY PROTEIN-RELATED"/>
    <property type="match status" value="1"/>
</dbReference>
<feature type="domain" description="HTH tetR-type" evidence="6">
    <location>
        <begin position="23"/>
        <end position="83"/>
    </location>
</feature>
<dbReference type="Pfam" id="PF16859">
    <property type="entry name" value="TetR_C_11"/>
    <property type="match status" value="1"/>
</dbReference>
<organism evidence="7 8">
    <name type="scientific">Streptomyces carminius</name>
    <dbReference type="NCBI Taxonomy" id="2665496"/>
    <lineage>
        <taxon>Bacteria</taxon>
        <taxon>Bacillati</taxon>
        <taxon>Actinomycetota</taxon>
        <taxon>Actinomycetes</taxon>
        <taxon>Kitasatosporales</taxon>
        <taxon>Streptomycetaceae</taxon>
        <taxon>Streptomyces</taxon>
    </lineage>
</organism>
<dbReference type="InterPro" id="IPR011075">
    <property type="entry name" value="TetR_C"/>
</dbReference>
<feature type="region of interest" description="Disordered" evidence="5">
    <location>
        <begin position="1"/>
        <end position="23"/>
    </location>
</feature>
<dbReference type="SUPFAM" id="SSF48498">
    <property type="entry name" value="Tetracyclin repressor-like, C-terminal domain"/>
    <property type="match status" value="1"/>
</dbReference>
<dbReference type="Proteomes" id="UP000230407">
    <property type="component" value="Unassembled WGS sequence"/>
</dbReference>
<gene>
    <name evidence="7" type="ORF">CUT44_00285</name>
</gene>